<dbReference type="KEGG" id="sufl:FIL70_08590"/>
<dbReference type="CDD" id="cd00431">
    <property type="entry name" value="cysteine_hydrolases"/>
    <property type="match status" value="1"/>
</dbReference>
<dbReference type="InterPro" id="IPR036380">
    <property type="entry name" value="Isochorismatase-like_sf"/>
</dbReference>
<organism evidence="4 5">
    <name type="scientific">Sphingobium fuliginis ATCC 27551</name>
    <dbReference type="NCBI Taxonomy" id="1208342"/>
    <lineage>
        <taxon>Bacteria</taxon>
        <taxon>Pseudomonadati</taxon>
        <taxon>Pseudomonadota</taxon>
        <taxon>Alphaproteobacteria</taxon>
        <taxon>Sphingomonadales</taxon>
        <taxon>Sphingomonadaceae</taxon>
        <taxon>Sphingobium</taxon>
    </lineage>
</organism>
<evidence type="ECO:0000256" key="1">
    <source>
        <dbReference type="ARBA" id="ARBA00022801"/>
    </source>
</evidence>
<evidence type="ECO:0000313" key="5">
    <source>
        <dbReference type="Proteomes" id="UP000311469"/>
    </source>
</evidence>
<dbReference type="Pfam" id="PF00857">
    <property type="entry name" value="Isochorismatase"/>
    <property type="match status" value="1"/>
</dbReference>
<dbReference type="EMBL" id="CP041016">
    <property type="protein sequence ID" value="QDC37270.1"/>
    <property type="molecule type" value="Genomic_DNA"/>
</dbReference>
<dbReference type="RefSeq" id="WP_140042069.1">
    <property type="nucleotide sequence ID" value="NZ_CP041016.1"/>
</dbReference>
<feature type="domain" description="Isochorismatase-like" evidence="3">
    <location>
        <begin position="46"/>
        <end position="168"/>
    </location>
</feature>
<dbReference type="SUPFAM" id="SSF52499">
    <property type="entry name" value="Isochorismatase-like hydrolases"/>
    <property type="match status" value="1"/>
</dbReference>
<dbReference type="InterPro" id="IPR000868">
    <property type="entry name" value="Isochorismatase-like_dom"/>
</dbReference>
<protein>
    <submittedName>
        <fullName evidence="4">Cysteine hydrolase</fullName>
    </submittedName>
</protein>
<dbReference type="InterPro" id="IPR050272">
    <property type="entry name" value="Isochorismatase-like_hydrls"/>
</dbReference>
<feature type="region of interest" description="Disordered" evidence="2">
    <location>
        <begin position="94"/>
        <end position="117"/>
    </location>
</feature>
<name>A0A5B8CGZ7_SPHSA</name>
<dbReference type="AlphaFoldDB" id="A0A5B8CGZ7"/>
<gene>
    <name evidence="4" type="ORF">FIL70_08590</name>
</gene>
<dbReference type="Gene3D" id="3.40.50.850">
    <property type="entry name" value="Isochorismatase-like"/>
    <property type="match status" value="1"/>
</dbReference>
<evidence type="ECO:0000313" key="4">
    <source>
        <dbReference type="EMBL" id="QDC37270.1"/>
    </source>
</evidence>
<reference evidence="4 5" key="1">
    <citation type="submission" date="2019-06" db="EMBL/GenBank/DDBJ databases">
        <title>Genome organization and adaptive potential of archetypical organophosphate degarding Sphingobium fuliginis ATCC 27551.</title>
        <authorList>
            <person name="Sarwar A."/>
            <person name="Parthasarathy S."/>
            <person name="Singh C."/>
            <person name="Siddavattam D."/>
        </authorList>
    </citation>
    <scope>NUCLEOTIDE SEQUENCE [LARGE SCALE GENOMIC DNA]</scope>
    <source>
        <strain evidence="4 5">ATCC 27551</strain>
    </source>
</reference>
<dbReference type="GO" id="GO:0016787">
    <property type="term" value="F:hydrolase activity"/>
    <property type="evidence" value="ECO:0007669"/>
    <property type="project" value="UniProtKB-KW"/>
</dbReference>
<keyword evidence="1 4" id="KW-0378">Hydrolase</keyword>
<evidence type="ECO:0000256" key="2">
    <source>
        <dbReference type="SAM" id="MobiDB-lite"/>
    </source>
</evidence>
<accession>A0A5B8CGZ7</accession>
<dbReference type="PANTHER" id="PTHR43540:SF7">
    <property type="entry name" value="ISOCHORISMATASE FAMILY PROTEIN YECD"/>
    <property type="match status" value="1"/>
</dbReference>
<proteinExistence type="predicted"/>
<sequence length="168" mass="18354">MQWLAPPGRSHFTGSLLLLICALALLIPGGPVASESPPELVLDARAALIIVDLQKSILARPTLEPVDAVAERARRLADGFRQQRLPVVLVRSATQPRGRIQQPHRSSGPPDPARSELLPSLSVQRSDHVIMKEGWSAFSHTDLARYLKRHDVTHVVILGYSTSIAVES</sequence>
<evidence type="ECO:0000259" key="3">
    <source>
        <dbReference type="Pfam" id="PF00857"/>
    </source>
</evidence>
<dbReference type="Proteomes" id="UP000311469">
    <property type="component" value="Chromosome cSF1"/>
</dbReference>
<dbReference type="PANTHER" id="PTHR43540">
    <property type="entry name" value="PEROXYUREIDOACRYLATE/UREIDOACRYLATE AMIDOHYDROLASE-RELATED"/>
    <property type="match status" value="1"/>
</dbReference>